<sequence length="137" mass="15246">MAAPRGNLAPWDYLDLKAYLVLRAILGRSALLDYKVLRGSPALAESQGSQESRVSEGRSERQVSPDLRDPKVSLEPQEELGTEDPKESVGIQEFPEGGAFKGRGVAWEIPALSARWDQTGERANPVLRDNWRMPVCW</sequence>
<proteinExistence type="predicted"/>
<evidence type="ECO:0000313" key="2">
    <source>
        <dbReference type="EMBL" id="TWW78768.1"/>
    </source>
</evidence>
<protein>
    <submittedName>
        <fullName evidence="2">Uncharacterized protein</fullName>
    </submittedName>
</protein>
<feature type="compositionally biased region" description="Basic and acidic residues" evidence="1">
    <location>
        <begin position="53"/>
        <end position="72"/>
    </location>
</feature>
<dbReference type="AlphaFoldDB" id="A0A5C6PJ89"/>
<reference evidence="2 3" key="1">
    <citation type="submission" date="2019-04" db="EMBL/GenBank/DDBJ databases">
        <title>Chromosome genome assembly for Takifugu flavidus.</title>
        <authorList>
            <person name="Xiao S."/>
        </authorList>
    </citation>
    <scope>NUCLEOTIDE SEQUENCE [LARGE SCALE GENOMIC DNA]</scope>
    <source>
        <strain evidence="2">HTHZ2018</strain>
        <tissue evidence="2">Muscle</tissue>
    </source>
</reference>
<evidence type="ECO:0000256" key="1">
    <source>
        <dbReference type="SAM" id="MobiDB-lite"/>
    </source>
</evidence>
<evidence type="ECO:0000313" key="3">
    <source>
        <dbReference type="Proteomes" id="UP000324091"/>
    </source>
</evidence>
<feature type="region of interest" description="Disordered" evidence="1">
    <location>
        <begin position="42"/>
        <end position="97"/>
    </location>
</feature>
<comment type="caution">
    <text evidence="2">The sequence shown here is derived from an EMBL/GenBank/DDBJ whole genome shotgun (WGS) entry which is preliminary data.</text>
</comment>
<name>A0A5C6PJ89_9TELE</name>
<keyword evidence="3" id="KW-1185">Reference proteome</keyword>
<dbReference type="Proteomes" id="UP000324091">
    <property type="component" value="Chromosome 11"/>
</dbReference>
<organism evidence="2 3">
    <name type="scientific">Takifugu flavidus</name>
    <name type="common">sansaifugu</name>
    <dbReference type="NCBI Taxonomy" id="433684"/>
    <lineage>
        <taxon>Eukaryota</taxon>
        <taxon>Metazoa</taxon>
        <taxon>Chordata</taxon>
        <taxon>Craniata</taxon>
        <taxon>Vertebrata</taxon>
        <taxon>Euteleostomi</taxon>
        <taxon>Actinopterygii</taxon>
        <taxon>Neopterygii</taxon>
        <taxon>Teleostei</taxon>
        <taxon>Neoteleostei</taxon>
        <taxon>Acanthomorphata</taxon>
        <taxon>Eupercaria</taxon>
        <taxon>Tetraodontiformes</taxon>
        <taxon>Tetradontoidea</taxon>
        <taxon>Tetraodontidae</taxon>
        <taxon>Takifugu</taxon>
    </lineage>
</organism>
<dbReference type="EMBL" id="RHFK02000003">
    <property type="protein sequence ID" value="TWW78768.1"/>
    <property type="molecule type" value="Genomic_DNA"/>
</dbReference>
<gene>
    <name evidence="2" type="ORF">D4764_11G0008890</name>
</gene>
<accession>A0A5C6PJ89</accession>